<evidence type="ECO:0000256" key="1">
    <source>
        <dbReference type="SAM" id="Phobius"/>
    </source>
</evidence>
<protein>
    <submittedName>
        <fullName evidence="2">Uncharacterized protein</fullName>
    </submittedName>
</protein>
<name>A0A1V9XSV0_9ACAR</name>
<reference evidence="2 3" key="1">
    <citation type="journal article" date="2017" name="Gigascience">
        <title>Draft genome of the honey bee ectoparasitic mite, Tropilaelaps mercedesae, is shaped by the parasitic life history.</title>
        <authorList>
            <person name="Dong X."/>
            <person name="Armstrong S.D."/>
            <person name="Xia D."/>
            <person name="Makepeace B.L."/>
            <person name="Darby A.C."/>
            <person name="Kadowaki T."/>
        </authorList>
    </citation>
    <scope>NUCLEOTIDE SEQUENCE [LARGE SCALE GENOMIC DNA]</scope>
    <source>
        <strain evidence="2">Wuxi-XJTLU</strain>
    </source>
</reference>
<proteinExistence type="predicted"/>
<feature type="non-terminal residue" evidence="2">
    <location>
        <position position="118"/>
    </location>
</feature>
<comment type="caution">
    <text evidence="2">The sequence shown here is derived from an EMBL/GenBank/DDBJ whole genome shotgun (WGS) entry which is preliminary data.</text>
</comment>
<feature type="transmembrane region" description="Helical" evidence="1">
    <location>
        <begin position="79"/>
        <end position="97"/>
    </location>
</feature>
<dbReference type="Proteomes" id="UP000192247">
    <property type="component" value="Unassembled WGS sequence"/>
</dbReference>
<keyword evidence="1" id="KW-1133">Transmembrane helix</keyword>
<dbReference type="InParanoid" id="A0A1V9XSV0"/>
<evidence type="ECO:0000313" key="2">
    <source>
        <dbReference type="EMBL" id="OQR76570.1"/>
    </source>
</evidence>
<sequence>MPASQGGEACTLLALTMSDSESDSEVLQFSPPKRKLVMKRKRRRKPGGSTSPSLQSHLWWRRNSSCWPVFDTVPRIGKFLFVAFVVSALIIEGIMLLRYNNRLDRIIVGHRNTDNGYS</sequence>
<evidence type="ECO:0000313" key="3">
    <source>
        <dbReference type="Proteomes" id="UP000192247"/>
    </source>
</evidence>
<dbReference type="AlphaFoldDB" id="A0A1V9XSV0"/>
<organism evidence="2 3">
    <name type="scientific">Tropilaelaps mercedesae</name>
    <dbReference type="NCBI Taxonomy" id="418985"/>
    <lineage>
        <taxon>Eukaryota</taxon>
        <taxon>Metazoa</taxon>
        <taxon>Ecdysozoa</taxon>
        <taxon>Arthropoda</taxon>
        <taxon>Chelicerata</taxon>
        <taxon>Arachnida</taxon>
        <taxon>Acari</taxon>
        <taxon>Parasitiformes</taxon>
        <taxon>Mesostigmata</taxon>
        <taxon>Gamasina</taxon>
        <taxon>Dermanyssoidea</taxon>
        <taxon>Laelapidae</taxon>
        <taxon>Tropilaelaps</taxon>
    </lineage>
</organism>
<dbReference type="EMBL" id="MNPL01004664">
    <property type="protein sequence ID" value="OQR76570.1"/>
    <property type="molecule type" value="Genomic_DNA"/>
</dbReference>
<accession>A0A1V9XSV0</accession>
<keyword evidence="1" id="KW-0472">Membrane</keyword>
<keyword evidence="3" id="KW-1185">Reference proteome</keyword>
<gene>
    <name evidence="2" type="ORF">BIW11_07702</name>
</gene>
<keyword evidence="1" id="KW-0812">Transmembrane</keyword>